<proteinExistence type="predicted"/>
<dbReference type="EMBL" id="FMAF01000066">
    <property type="protein sequence ID" value="SCB53216.1"/>
    <property type="molecule type" value="Genomic_DNA"/>
</dbReference>
<sequence length="83" mass="9254">MLDFYFSYRGVLKRLRSGALGGEMDRFAEHFFTLGYKRASAKIYLSRIARFSQFAARRSSGRPPLSGLVPPSPSRPGPRAVDG</sequence>
<dbReference type="AlphaFoldDB" id="A0A1C3XKV5"/>
<dbReference type="Proteomes" id="UP000199205">
    <property type="component" value="Unassembled WGS sequence"/>
</dbReference>
<evidence type="ECO:0000256" key="1">
    <source>
        <dbReference type="SAM" id="MobiDB-lite"/>
    </source>
</evidence>
<accession>A0A1C3XKV5</accession>
<name>A0A1C3XKV5_9HYPH</name>
<gene>
    <name evidence="2" type="ORF">GA0061101_1584</name>
    <name evidence="3" type="ORF">GA0061101_1661</name>
</gene>
<organism evidence="2 4">
    <name type="scientific">Rhizobium lusitanum</name>
    <dbReference type="NCBI Taxonomy" id="293958"/>
    <lineage>
        <taxon>Bacteria</taxon>
        <taxon>Pseudomonadati</taxon>
        <taxon>Pseudomonadota</taxon>
        <taxon>Alphaproteobacteria</taxon>
        <taxon>Hyphomicrobiales</taxon>
        <taxon>Rhizobiaceae</taxon>
        <taxon>Rhizobium/Agrobacterium group</taxon>
        <taxon>Rhizobium</taxon>
    </lineage>
</organism>
<reference evidence="4" key="2">
    <citation type="submission" date="2016-08" db="EMBL/GenBank/DDBJ databases">
        <authorList>
            <person name="Varghese N."/>
            <person name="Submissions Spin"/>
        </authorList>
    </citation>
    <scope>NUCLEOTIDE SEQUENCE [LARGE SCALE GENOMIC DNA]</scope>
    <source>
        <strain evidence="4">P1-7</strain>
    </source>
</reference>
<evidence type="ECO:0000313" key="4">
    <source>
        <dbReference type="Proteomes" id="UP000199205"/>
    </source>
</evidence>
<evidence type="ECO:0000313" key="3">
    <source>
        <dbReference type="EMBL" id="SCB53216.1"/>
    </source>
</evidence>
<reference evidence="2 4" key="1">
    <citation type="submission" date="2016-08" db="EMBL/GenBank/DDBJ databases">
        <authorList>
            <person name="Seilhamer J.J."/>
        </authorList>
    </citation>
    <scope>NUCLEOTIDE SEQUENCE [LARGE SCALE GENOMIC DNA]</scope>
    <source>
        <strain evidence="2 4">P1-7</strain>
    </source>
</reference>
<protein>
    <recommendedName>
        <fullName evidence="5">Phage integrase, N-terminal SAM-like domain</fullName>
    </recommendedName>
</protein>
<dbReference type="EMBL" id="FMAF01000058">
    <property type="protein sequence ID" value="SCB52897.1"/>
    <property type="molecule type" value="Genomic_DNA"/>
</dbReference>
<feature type="region of interest" description="Disordered" evidence="1">
    <location>
        <begin position="58"/>
        <end position="83"/>
    </location>
</feature>
<evidence type="ECO:0008006" key="5">
    <source>
        <dbReference type="Google" id="ProtNLM"/>
    </source>
</evidence>
<evidence type="ECO:0000313" key="2">
    <source>
        <dbReference type="EMBL" id="SCB52897.1"/>
    </source>
</evidence>